<protein>
    <submittedName>
        <fullName evidence="1">Uncharacterized protein</fullName>
    </submittedName>
</protein>
<comment type="caution">
    <text evidence="1">The sequence shown here is derived from an EMBL/GenBank/DDBJ whole genome shotgun (WGS) entry which is preliminary data.</text>
</comment>
<evidence type="ECO:0000313" key="2">
    <source>
        <dbReference type="Proteomes" id="UP001176517"/>
    </source>
</evidence>
<keyword evidence="2" id="KW-1185">Reference proteome</keyword>
<accession>A0AAN6GSK5</accession>
<name>A0AAN6GSK5_9BASI</name>
<proteinExistence type="predicted"/>
<dbReference type="Proteomes" id="UP001176517">
    <property type="component" value="Unassembled WGS sequence"/>
</dbReference>
<sequence>MQPADQRRPALASERVWNTPELVLLILQHLVRERLDVISVSLVSKALRSLALSLLVRALDIPLSRLDSYQALFDNHRHLGQHVRFVRIYDDQANIRFCHRPHSRPLSRSRSRANLSTAAASTHLEEVEGQPDDAAAISSYDRWLQVKDFVKGRWPNARFDITTGIKSIEAVSAALLQPGVQQNVVAIRCVADHSQATVHPDEELFPTNAWNHVRSAYSRDWERLSKIIRDIILAQMDSDIKLLSIQVEEHQCDNRVEGASMYSFFGGVATIPQNCIRTISLHTSDLLEWYPNEKTIFQNRWPRLKNLTIDIGPESIDNTLAREIGPLVNEWLSTQSLLQHLDIYEPTEMSPLKSDHEFPNLTSISLRGCKASTIGALLSRLGHQLIELELPELVTGFDLRTAIRRELVLPNLRTLRASPATVAAVIDGRSGPRLAQIEFKPVLVFQELMKESWILFGSEAAHTITCLDIEIQQQRLVDALPSMSFTIFKSERFPSLVEISLCSTYADNSASSFDAIQHLTHILETAQPLSSLRALRIEEMTLRPFPTNGPIEIQTVHAPSQLEYLTWHSPTFNRTQYFRVIHRRLQDLGTKTTSSEAPQFSLEMQHLPASFRVHISEEGEWVQPGKLRYANIIFDHTVSPPRLRPQP</sequence>
<organism evidence="1 2">
    <name type="scientific">Tilletia horrida</name>
    <dbReference type="NCBI Taxonomy" id="155126"/>
    <lineage>
        <taxon>Eukaryota</taxon>
        <taxon>Fungi</taxon>
        <taxon>Dikarya</taxon>
        <taxon>Basidiomycota</taxon>
        <taxon>Ustilaginomycotina</taxon>
        <taxon>Exobasidiomycetes</taxon>
        <taxon>Tilletiales</taxon>
        <taxon>Tilletiaceae</taxon>
        <taxon>Tilletia</taxon>
    </lineage>
</organism>
<reference evidence="1" key="1">
    <citation type="journal article" date="2023" name="PhytoFront">
        <title>Draft Genome Resources of Seven Strains of Tilletia horrida, Causal Agent of Kernel Smut of Rice.</title>
        <authorList>
            <person name="Khanal S."/>
            <person name="Antony Babu S."/>
            <person name="Zhou X.G."/>
        </authorList>
    </citation>
    <scope>NUCLEOTIDE SEQUENCE</scope>
    <source>
        <strain evidence="1">TX6</strain>
    </source>
</reference>
<dbReference type="AlphaFoldDB" id="A0AAN6GSK5"/>
<gene>
    <name evidence="1" type="ORF">OC846_001787</name>
</gene>
<dbReference type="EMBL" id="JAPDMZ010000029">
    <property type="protein sequence ID" value="KAK0555274.1"/>
    <property type="molecule type" value="Genomic_DNA"/>
</dbReference>
<evidence type="ECO:0000313" key="1">
    <source>
        <dbReference type="EMBL" id="KAK0555274.1"/>
    </source>
</evidence>